<evidence type="ECO:0000313" key="3">
    <source>
        <dbReference type="WBParaSite" id="Pan_g18280.t1"/>
    </source>
</evidence>
<feature type="transmembrane region" description="Helical" evidence="1">
    <location>
        <begin position="7"/>
        <end position="27"/>
    </location>
</feature>
<reference evidence="2" key="1">
    <citation type="journal article" date="2013" name="Genetics">
        <title>The draft genome and transcriptome of Panagrellus redivivus are shaped by the harsh demands of a free-living lifestyle.</title>
        <authorList>
            <person name="Srinivasan J."/>
            <person name="Dillman A.R."/>
            <person name="Macchietto M.G."/>
            <person name="Heikkinen L."/>
            <person name="Lakso M."/>
            <person name="Fracchia K.M."/>
            <person name="Antoshechkin I."/>
            <person name="Mortazavi A."/>
            <person name="Wong G."/>
            <person name="Sternberg P.W."/>
        </authorList>
    </citation>
    <scope>NUCLEOTIDE SEQUENCE [LARGE SCALE GENOMIC DNA]</scope>
    <source>
        <strain evidence="2">MT8872</strain>
    </source>
</reference>
<evidence type="ECO:0000256" key="1">
    <source>
        <dbReference type="SAM" id="Phobius"/>
    </source>
</evidence>
<keyword evidence="1" id="KW-0812">Transmembrane</keyword>
<reference evidence="3" key="2">
    <citation type="submission" date="2020-10" db="UniProtKB">
        <authorList>
            <consortium name="WormBaseParasite"/>
        </authorList>
    </citation>
    <scope>IDENTIFICATION</scope>
</reference>
<keyword evidence="1" id="KW-0472">Membrane</keyword>
<dbReference type="WBParaSite" id="Pan_g18280.t1">
    <property type="protein sequence ID" value="Pan_g18280.t1"/>
    <property type="gene ID" value="Pan_g18280"/>
</dbReference>
<accession>A0A7E4V9X8</accession>
<dbReference type="AlphaFoldDB" id="A0A7E4V9X8"/>
<protein>
    <submittedName>
        <fullName evidence="3">Secreted protein</fullName>
    </submittedName>
</protein>
<evidence type="ECO:0000313" key="2">
    <source>
        <dbReference type="Proteomes" id="UP000492821"/>
    </source>
</evidence>
<name>A0A7E4V9X8_PANRE</name>
<sequence length="87" mass="9647">MMALKQLLIEVIFCAHFFVVISTIIMVTSTATSNFCLLIPKLEDAHAKSSSPSAVALQEGHRLPFEHLLLSPSFPAEPKRKPNIYPL</sequence>
<dbReference type="Proteomes" id="UP000492821">
    <property type="component" value="Unassembled WGS sequence"/>
</dbReference>
<organism evidence="2 3">
    <name type="scientific">Panagrellus redivivus</name>
    <name type="common">Microworm</name>
    <dbReference type="NCBI Taxonomy" id="6233"/>
    <lineage>
        <taxon>Eukaryota</taxon>
        <taxon>Metazoa</taxon>
        <taxon>Ecdysozoa</taxon>
        <taxon>Nematoda</taxon>
        <taxon>Chromadorea</taxon>
        <taxon>Rhabditida</taxon>
        <taxon>Tylenchina</taxon>
        <taxon>Panagrolaimomorpha</taxon>
        <taxon>Panagrolaimoidea</taxon>
        <taxon>Panagrolaimidae</taxon>
        <taxon>Panagrellus</taxon>
    </lineage>
</organism>
<keyword evidence="1" id="KW-1133">Transmembrane helix</keyword>
<keyword evidence="2" id="KW-1185">Reference proteome</keyword>
<proteinExistence type="predicted"/>